<dbReference type="Pfam" id="PF05994">
    <property type="entry name" value="FragX_IP"/>
    <property type="match status" value="1"/>
</dbReference>
<keyword evidence="3" id="KW-1185">Reference proteome</keyword>
<dbReference type="GO" id="GO:0005737">
    <property type="term" value="C:cytoplasm"/>
    <property type="evidence" value="ECO:0007669"/>
    <property type="project" value="UniProtKB-ARBA"/>
</dbReference>
<dbReference type="OrthoDB" id="10265867at2759"/>
<accession>A0A0D2WGK4</accession>
<dbReference type="InterPro" id="IPR008081">
    <property type="entry name" value="Cytoplasmic_FMR1-int"/>
</dbReference>
<dbReference type="PRINTS" id="PR01698">
    <property type="entry name" value="CYTOFMRPINTP"/>
</dbReference>
<dbReference type="InterPro" id="IPR009828">
    <property type="entry name" value="CYRIA/CYRIB_Rac1-bd"/>
</dbReference>
<dbReference type="GO" id="GO:0031267">
    <property type="term" value="F:small GTPase binding"/>
    <property type="evidence" value="ECO:0007669"/>
    <property type="project" value="InterPro"/>
</dbReference>
<reference evidence="3" key="1">
    <citation type="submission" date="2011-02" db="EMBL/GenBank/DDBJ databases">
        <title>The Genome Sequence of Capsaspora owczarzaki ATCC 30864.</title>
        <authorList>
            <person name="Russ C."/>
            <person name="Cuomo C."/>
            <person name="Burger G."/>
            <person name="Gray M.W."/>
            <person name="Holland P.W.H."/>
            <person name="King N."/>
            <person name="Lang F.B.F."/>
            <person name="Roger A.J."/>
            <person name="Ruiz-Trillo I."/>
            <person name="Young S.K."/>
            <person name="Zeng Q."/>
            <person name="Gargeya S."/>
            <person name="Alvarado L."/>
            <person name="Berlin A."/>
            <person name="Chapman S.B."/>
            <person name="Chen Z."/>
            <person name="Freedman E."/>
            <person name="Gellesch M."/>
            <person name="Goldberg J."/>
            <person name="Griggs A."/>
            <person name="Gujja S."/>
            <person name="Heilman E."/>
            <person name="Heiman D."/>
            <person name="Howarth C."/>
            <person name="Mehta T."/>
            <person name="Neiman D."/>
            <person name="Pearson M."/>
            <person name="Roberts A."/>
            <person name="Saif S."/>
            <person name="Shea T."/>
            <person name="Shenoy N."/>
            <person name="Sisk P."/>
            <person name="Stolte C."/>
            <person name="Sykes S."/>
            <person name="White J."/>
            <person name="Yandava C."/>
            <person name="Haas B."/>
            <person name="Nusbaum C."/>
            <person name="Birren B."/>
        </authorList>
    </citation>
    <scope>NUCLEOTIDE SEQUENCE</scope>
    <source>
        <strain evidence="3">ATCC 30864</strain>
    </source>
</reference>
<feature type="domain" description="CYRIA/CYRIB Rac1 binding" evidence="1">
    <location>
        <begin position="81"/>
        <end position="297"/>
    </location>
</feature>
<sequence>MSLATSLNNVALLSQHVLVDNQPAIQPRPISVQLNASLDTAFGDADLYSNLQSHLAGEARFMRKMYANVDEAMRYFGIIYATRSLSKALPQVKTQDQPDRVAIYEKTHDILRPEVEKMKEFMRFANRACAELVEVIKYLAAIYNKNKEPIVSEPLLLSIVHLLNGFSLLDNMKNMKTAWNNDFAMYKRACTNLKRMDEGETMENQHLYLFLANHDCISTKLRTDVVGIDGYVEVLTSVVNVCVDYYEEDQFALPDEKYALLRAMAFSLSMIDGNDEKTSILRNKRVKLDRALKILRSWPIIPLIGDMQMDPSAYMKHAPHIERSKLQPETEDEILKLQTKYRIITSLDGEIVRFKDYMSRFAIFSNQVRAQENWEPAPDFDLLALVFEGIKLLSSWTTQIHDQAAWKYAHPVDKFSNRNCPETAGEYEKLVKYNYSLEERFALVEMISMIKSVATALQTVSATIAPLIRRCIHRELFTFVQNTLLDITSHSIKKKRPSQSVLVMIRDMLMDAKAVIELPDEDDKKKKKGPAGPSTPVTYRACAPSSTQLNYARVLLESLYNEKAAGMKGTLMKGKDYSSQQIFEMMTFYKRSFLYPYLLDLDKSVLACSDLSVLWFKEFYLEVTRSVQFPIEQSLPWILTDSIIESPSGTATEYMLVPLDLYNDSANSALWALKSRYLYDEIEAEVNLCFDELVFKVSEAVFTHYKTQASCILLDKALKHVLVANHVVRHLDVPTHRFTSLLRQKHVQLLGRTIDFSQLMAQRMNRLLRSSIEMAIGRFEAHEFGTGIMELEGLLDNARLTHNLLSEFLPLDPFEDMLREVDDAVDLTLNNGRIFSHVVMQLIYDFLPNYSFSSGTQQFVRAPIELSQTQVERDAMPKIKHSLLFGNKFVYQAMSNVYEPFKESIGLQQIATIIRVIGQDKIGVLIDELLKNVEVQLVNMVCPYVESFMRGIPVDMKTPLFQYGTLGTFQYFQAHLKPILAYRDLKTEVFHVFRELGNSLIFARLLDQSMLQRDLFTYVQSLPFYTIDRSGVTVPSTTGQVDPTAFFKFVTTHLQGQPFSESLGGRAEQASKLNAPSLARKSLFVRVLERFDALLAPVREKWRGSRPTNGILNIDETSEFYRLWSVLQFAYCTPGAKTEFSTQTLFGEGLPWTGCAIIYLLGQRVRFQVMDICYHIVNVHAVDGQVGNIGSMNIVDFIQEVKNYQRLNDSIFATLQTLLPDRDLHGNRYGVAHPPLDTKKVPTYESYDGEHGTAVSRKIEKIEAGSGVEGHDTRV</sequence>
<dbReference type="PhylomeDB" id="A0A0D2WGK4"/>
<organism evidence="2 3">
    <name type="scientific">Capsaspora owczarzaki (strain ATCC 30864)</name>
    <dbReference type="NCBI Taxonomy" id="595528"/>
    <lineage>
        <taxon>Eukaryota</taxon>
        <taxon>Filasterea</taxon>
        <taxon>Capsaspora</taxon>
    </lineage>
</organism>
<dbReference type="STRING" id="595528.A0A0D2WGK4"/>
<dbReference type="AlphaFoldDB" id="A0A0D2WGK4"/>
<evidence type="ECO:0000313" key="2">
    <source>
        <dbReference type="EMBL" id="KJE88550.1"/>
    </source>
</evidence>
<dbReference type="GO" id="GO:0030833">
    <property type="term" value="P:regulation of actin filament polymerization"/>
    <property type="evidence" value="ECO:0007669"/>
    <property type="project" value="InterPro"/>
</dbReference>
<dbReference type="eggNOG" id="KOG3534">
    <property type="taxonomic scope" value="Eukaryota"/>
</dbReference>
<dbReference type="EMBL" id="KE346360">
    <property type="protein sequence ID" value="KJE88550.1"/>
    <property type="molecule type" value="Genomic_DNA"/>
</dbReference>
<evidence type="ECO:0000259" key="1">
    <source>
        <dbReference type="Pfam" id="PF07159"/>
    </source>
</evidence>
<proteinExistence type="predicted"/>
<dbReference type="RefSeq" id="XP_004365062.1">
    <property type="nucleotide sequence ID" value="XM_004365005.2"/>
</dbReference>
<dbReference type="PANTHER" id="PTHR12195">
    <property type="entry name" value="CYTOPLASMIC FMR1-INTERACTING PROTEIN-RELATED"/>
    <property type="match status" value="1"/>
</dbReference>
<protein>
    <submittedName>
        <fullName evidence="2">Cytoplasmic FMR1-interacting protein 1</fullName>
    </submittedName>
</protein>
<dbReference type="Proteomes" id="UP000008743">
    <property type="component" value="Unassembled WGS sequence"/>
</dbReference>
<dbReference type="OMA" id="HKESFFY"/>
<dbReference type="InParanoid" id="A0A0D2WGK4"/>
<name>A0A0D2WGK4_CAPO3</name>
<dbReference type="PIRSF" id="PIRSF008153">
    <property type="entry name" value="FMR1_interacting"/>
    <property type="match status" value="1"/>
</dbReference>
<evidence type="ECO:0000313" key="3">
    <source>
        <dbReference type="Proteomes" id="UP000008743"/>
    </source>
</evidence>
<dbReference type="Pfam" id="PF07159">
    <property type="entry name" value="CYRIA-B_Rac1-bd"/>
    <property type="match status" value="1"/>
</dbReference>
<gene>
    <name evidence="2" type="ORF">CAOG_000191</name>
</gene>